<sequence>MRDLWRASTAEPPTLFLPCGTIRVERLLPSVVRSWCFGAGCPGKGVLRGVLSCPSRRAEFTGGAVGVPTALRKASGSGHCVRCAGAVVVAGCDGERHRSHFHVMRLTMGDEYL</sequence>
<gene>
    <name evidence="1" type="ORF">CALCODRAFT_315749</name>
</gene>
<dbReference type="InParanoid" id="A0A165FA96"/>
<dbReference type="EMBL" id="KV423977">
    <property type="protein sequence ID" value="KZT56460.1"/>
    <property type="molecule type" value="Genomic_DNA"/>
</dbReference>
<dbReference type="Proteomes" id="UP000076842">
    <property type="component" value="Unassembled WGS sequence"/>
</dbReference>
<organism evidence="1 2">
    <name type="scientific">Calocera cornea HHB12733</name>
    <dbReference type="NCBI Taxonomy" id="1353952"/>
    <lineage>
        <taxon>Eukaryota</taxon>
        <taxon>Fungi</taxon>
        <taxon>Dikarya</taxon>
        <taxon>Basidiomycota</taxon>
        <taxon>Agaricomycotina</taxon>
        <taxon>Dacrymycetes</taxon>
        <taxon>Dacrymycetales</taxon>
        <taxon>Dacrymycetaceae</taxon>
        <taxon>Calocera</taxon>
    </lineage>
</organism>
<dbReference type="AlphaFoldDB" id="A0A165FA96"/>
<keyword evidence="2" id="KW-1185">Reference proteome</keyword>
<name>A0A165FA96_9BASI</name>
<evidence type="ECO:0000313" key="1">
    <source>
        <dbReference type="EMBL" id="KZT56460.1"/>
    </source>
</evidence>
<accession>A0A165FA96</accession>
<reference evidence="1 2" key="1">
    <citation type="journal article" date="2016" name="Mol. Biol. Evol.">
        <title>Comparative Genomics of Early-Diverging Mushroom-Forming Fungi Provides Insights into the Origins of Lignocellulose Decay Capabilities.</title>
        <authorList>
            <person name="Nagy L.G."/>
            <person name="Riley R."/>
            <person name="Tritt A."/>
            <person name="Adam C."/>
            <person name="Daum C."/>
            <person name="Floudas D."/>
            <person name="Sun H."/>
            <person name="Yadav J.S."/>
            <person name="Pangilinan J."/>
            <person name="Larsson K.H."/>
            <person name="Matsuura K."/>
            <person name="Barry K."/>
            <person name="Labutti K."/>
            <person name="Kuo R."/>
            <person name="Ohm R.A."/>
            <person name="Bhattacharya S.S."/>
            <person name="Shirouzu T."/>
            <person name="Yoshinaga Y."/>
            <person name="Martin F.M."/>
            <person name="Grigoriev I.V."/>
            <person name="Hibbett D.S."/>
        </authorList>
    </citation>
    <scope>NUCLEOTIDE SEQUENCE [LARGE SCALE GENOMIC DNA]</scope>
    <source>
        <strain evidence="1 2">HHB12733</strain>
    </source>
</reference>
<proteinExistence type="predicted"/>
<evidence type="ECO:0000313" key="2">
    <source>
        <dbReference type="Proteomes" id="UP000076842"/>
    </source>
</evidence>
<protein>
    <submittedName>
        <fullName evidence="1">Uncharacterized protein</fullName>
    </submittedName>
</protein>